<organism evidence="1">
    <name type="scientific">Hexamita inflata</name>
    <dbReference type="NCBI Taxonomy" id="28002"/>
    <lineage>
        <taxon>Eukaryota</taxon>
        <taxon>Metamonada</taxon>
        <taxon>Diplomonadida</taxon>
        <taxon>Hexamitidae</taxon>
        <taxon>Hexamitinae</taxon>
        <taxon>Hexamita</taxon>
    </lineage>
</organism>
<evidence type="ECO:0000313" key="1">
    <source>
        <dbReference type="EMBL" id="CAI9960837.1"/>
    </source>
</evidence>
<dbReference type="Pfam" id="PF08011">
    <property type="entry name" value="PDDEXK_9"/>
    <property type="match status" value="1"/>
</dbReference>
<reference evidence="2 3" key="2">
    <citation type="submission" date="2024-07" db="EMBL/GenBank/DDBJ databases">
        <authorList>
            <person name="Akdeniz Z."/>
        </authorList>
    </citation>
    <scope>NUCLEOTIDE SEQUENCE [LARGE SCALE GENOMIC DNA]</scope>
</reference>
<dbReference type="EMBL" id="CAXDID020000033">
    <property type="protein sequence ID" value="CAL5995305.1"/>
    <property type="molecule type" value="Genomic_DNA"/>
</dbReference>
<sequence length="168" mass="19346">MFNGRVLQFQQCVNEYLQNTVGFRNLKNSKYQPSENCYLLGLQLLLLGRIEAAINKHISKVLAKTEGECVNGYYDISVVTVDNKIGCILELKQTKNSSEMLNECEKALELIEREKYDQSFVNDKVQTIYKYGMTFCGKLCKLIVNKQTLKQQRDGSYKYINCSKNAKQ</sequence>
<name>A0AA86UQK6_9EUKA</name>
<accession>A0AA86UQK6</accession>
<evidence type="ECO:0000313" key="3">
    <source>
        <dbReference type="Proteomes" id="UP001642409"/>
    </source>
</evidence>
<reference evidence="1" key="1">
    <citation type="submission" date="2023-06" db="EMBL/GenBank/DDBJ databases">
        <authorList>
            <person name="Kurt Z."/>
        </authorList>
    </citation>
    <scope>NUCLEOTIDE SEQUENCE</scope>
</reference>
<keyword evidence="3" id="KW-1185">Reference proteome</keyword>
<dbReference type="Proteomes" id="UP001642409">
    <property type="component" value="Unassembled WGS sequence"/>
</dbReference>
<dbReference type="InterPro" id="IPR012547">
    <property type="entry name" value="PDDEXK_9"/>
</dbReference>
<dbReference type="EMBL" id="CATOUU010000937">
    <property type="protein sequence ID" value="CAI9960837.1"/>
    <property type="molecule type" value="Genomic_DNA"/>
</dbReference>
<evidence type="ECO:0000313" key="2">
    <source>
        <dbReference type="EMBL" id="CAL5995305.1"/>
    </source>
</evidence>
<protein>
    <submittedName>
        <fullName evidence="1">AAA family ATPase</fullName>
    </submittedName>
    <submittedName>
        <fullName evidence="2">AAA_family ATPase</fullName>
    </submittedName>
</protein>
<dbReference type="AlphaFoldDB" id="A0AA86UQK6"/>
<comment type="caution">
    <text evidence="1">The sequence shown here is derived from an EMBL/GenBank/DDBJ whole genome shotgun (WGS) entry which is preliminary data.</text>
</comment>
<proteinExistence type="predicted"/>
<gene>
    <name evidence="2" type="ORF">HINF_LOCUS13965</name>
    <name evidence="1" type="ORF">HINF_LOCUS48482</name>
</gene>